<dbReference type="AlphaFoldDB" id="A0AA39WUA6"/>
<evidence type="ECO:0000256" key="3">
    <source>
        <dbReference type="PROSITE-ProRule" id="PRU00023"/>
    </source>
</evidence>
<dbReference type="Gene3D" id="1.25.40.20">
    <property type="entry name" value="Ankyrin repeat-containing domain"/>
    <property type="match status" value="3"/>
</dbReference>
<reference evidence="4" key="1">
    <citation type="submission" date="2023-06" db="EMBL/GenBank/DDBJ databases">
        <title>Genome-scale phylogeny and comparative genomics of the fungal order Sordariales.</title>
        <authorList>
            <consortium name="Lawrence Berkeley National Laboratory"/>
            <person name="Hensen N."/>
            <person name="Bonometti L."/>
            <person name="Westerberg I."/>
            <person name="Brannstrom I.O."/>
            <person name="Guillou S."/>
            <person name="Cros-Aarteil S."/>
            <person name="Calhoun S."/>
            <person name="Haridas S."/>
            <person name="Kuo A."/>
            <person name="Mondo S."/>
            <person name="Pangilinan J."/>
            <person name="Riley R."/>
            <person name="LaButti K."/>
            <person name="Andreopoulos B."/>
            <person name="Lipzen A."/>
            <person name="Chen C."/>
            <person name="Yanf M."/>
            <person name="Daum C."/>
            <person name="Ng V."/>
            <person name="Clum A."/>
            <person name="Steindorff A."/>
            <person name="Ohm R."/>
            <person name="Martin F."/>
            <person name="Silar P."/>
            <person name="Natvig D."/>
            <person name="Lalanne C."/>
            <person name="Gautier V."/>
            <person name="Ament-velasquez S.L."/>
            <person name="Kruys A."/>
            <person name="Hutchinson M.I."/>
            <person name="Powell A.J."/>
            <person name="Barry K."/>
            <person name="Miller A.N."/>
            <person name="Grigoriev I.V."/>
            <person name="Debuchy R."/>
            <person name="Gladieux P."/>
            <person name="Thoren M.H."/>
            <person name="Johannesson H."/>
        </authorList>
    </citation>
    <scope>NUCLEOTIDE SEQUENCE</scope>
    <source>
        <strain evidence="4">SMH3391-2</strain>
    </source>
</reference>
<proteinExistence type="predicted"/>
<feature type="repeat" description="ANK" evidence="3">
    <location>
        <begin position="261"/>
        <end position="293"/>
    </location>
</feature>
<accession>A0AA39WUA6</accession>
<organism evidence="4 5">
    <name type="scientific">Bombardia bombarda</name>
    <dbReference type="NCBI Taxonomy" id="252184"/>
    <lineage>
        <taxon>Eukaryota</taxon>
        <taxon>Fungi</taxon>
        <taxon>Dikarya</taxon>
        <taxon>Ascomycota</taxon>
        <taxon>Pezizomycotina</taxon>
        <taxon>Sordariomycetes</taxon>
        <taxon>Sordariomycetidae</taxon>
        <taxon>Sordariales</taxon>
        <taxon>Lasiosphaeriaceae</taxon>
        <taxon>Bombardia</taxon>
    </lineage>
</organism>
<feature type="repeat" description="ANK" evidence="3">
    <location>
        <begin position="62"/>
        <end position="94"/>
    </location>
</feature>
<dbReference type="PROSITE" id="PS50088">
    <property type="entry name" value="ANK_REPEAT"/>
    <property type="match status" value="8"/>
</dbReference>
<dbReference type="InterPro" id="IPR002110">
    <property type="entry name" value="Ankyrin_rpt"/>
</dbReference>
<feature type="repeat" description="ANK" evidence="3">
    <location>
        <begin position="327"/>
        <end position="359"/>
    </location>
</feature>
<dbReference type="PANTHER" id="PTHR24123">
    <property type="entry name" value="ANKYRIN REPEAT-CONTAINING"/>
    <property type="match status" value="1"/>
</dbReference>
<dbReference type="PANTHER" id="PTHR24123:SF33">
    <property type="entry name" value="PROTEIN HOS4"/>
    <property type="match status" value="1"/>
</dbReference>
<keyword evidence="1" id="KW-0677">Repeat</keyword>
<gene>
    <name evidence="4" type="ORF">B0T17DRAFT_480142</name>
</gene>
<dbReference type="Proteomes" id="UP001174934">
    <property type="component" value="Unassembled WGS sequence"/>
</dbReference>
<feature type="non-terminal residue" evidence="4">
    <location>
        <position position="582"/>
    </location>
</feature>
<feature type="repeat" description="ANK" evidence="3">
    <location>
        <begin position="196"/>
        <end position="228"/>
    </location>
</feature>
<name>A0AA39WUA6_9PEZI</name>
<feature type="non-terminal residue" evidence="4">
    <location>
        <position position="1"/>
    </location>
</feature>
<feature type="repeat" description="ANK" evidence="3">
    <location>
        <begin position="445"/>
        <end position="478"/>
    </location>
</feature>
<dbReference type="SUPFAM" id="SSF48403">
    <property type="entry name" value="Ankyrin repeat"/>
    <property type="match status" value="2"/>
</dbReference>
<dbReference type="PRINTS" id="PR01415">
    <property type="entry name" value="ANKYRIN"/>
</dbReference>
<dbReference type="SMART" id="SM00248">
    <property type="entry name" value="ANK"/>
    <property type="match status" value="13"/>
</dbReference>
<sequence>VSDRPEIRSLLSSLKKRPKNPQSSSILSAEQLHHAVGRNDADAVLRLVQEERVDPNIMRTGSTSTPLHMALAISSFDTAIFLVLAGANLEAKNKNDETAIISAVRHRFPDDFIALLCELGAEVDAVDLLGRSALHYAAEMAPEDNTILALCGHGASLDLRDKAGRNPLLHAVVRARQRSTAQLIDCGAQLAVATAGGKSALQLAIAKRDTGMVKMLCERGAAVNGDMKHSTPLMVAITSTCTDIARLLIEFGATPGLHSTRGNFPLLMASALGDKEIVGLLLARGADVNDSSQTGNTPLHMAAQKDHAEIAQLLVQAGAPLEHTNDDGSTPLGLAVHCGHTGIVKLLLGIGANPDSRFNSQPVLWCALQQVCSSGAASAAQENKTSPVHVQIAQLLIEAGASAIEPEGRLESTPLHQAARLGLGSTVELMLSHASNTIIETRTRSGHTPLFFAVEGGHLTTIRLLIEKHGADIYAQTAAGEHLLWPAAARPPILRYLLDIRDDEFFDVNHQNQSGATVLHFAAVLGQVESIKLLLRRGAKQFVAAAVYDDLLCLNAGKSCRQGTPAGLAKERGHKKVMELLQ</sequence>
<protein>
    <submittedName>
        <fullName evidence="4">Ankyrin repeat-containing domain protein</fullName>
    </submittedName>
</protein>
<comment type="caution">
    <text evidence="4">The sequence shown here is derived from an EMBL/GenBank/DDBJ whole genome shotgun (WGS) entry which is preliminary data.</text>
</comment>
<dbReference type="PROSITE" id="PS50297">
    <property type="entry name" value="ANK_REP_REGION"/>
    <property type="match status" value="7"/>
</dbReference>
<feature type="repeat" description="ANK" evidence="3">
    <location>
        <begin position="129"/>
        <end position="162"/>
    </location>
</feature>
<keyword evidence="2 3" id="KW-0040">ANK repeat</keyword>
<dbReference type="Pfam" id="PF12796">
    <property type="entry name" value="Ank_2"/>
    <property type="match status" value="4"/>
</dbReference>
<dbReference type="InterPro" id="IPR051165">
    <property type="entry name" value="Multifunctional_ANK_Repeat"/>
</dbReference>
<dbReference type="Pfam" id="PF00023">
    <property type="entry name" value="Ank"/>
    <property type="match status" value="1"/>
</dbReference>
<evidence type="ECO:0000313" key="4">
    <source>
        <dbReference type="EMBL" id="KAK0621714.1"/>
    </source>
</evidence>
<evidence type="ECO:0000256" key="2">
    <source>
        <dbReference type="ARBA" id="ARBA00023043"/>
    </source>
</evidence>
<evidence type="ECO:0000313" key="5">
    <source>
        <dbReference type="Proteomes" id="UP001174934"/>
    </source>
</evidence>
<dbReference type="InterPro" id="IPR036770">
    <property type="entry name" value="Ankyrin_rpt-contain_sf"/>
</dbReference>
<evidence type="ECO:0000256" key="1">
    <source>
        <dbReference type="ARBA" id="ARBA00022737"/>
    </source>
</evidence>
<feature type="repeat" description="ANK" evidence="3">
    <location>
        <begin position="294"/>
        <end position="326"/>
    </location>
</feature>
<keyword evidence="5" id="KW-1185">Reference proteome</keyword>
<feature type="repeat" description="ANK" evidence="3">
    <location>
        <begin position="514"/>
        <end position="539"/>
    </location>
</feature>
<dbReference type="EMBL" id="JAULSR010000004">
    <property type="protein sequence ID" value="KAK0621714.1"/>
    <property type="molecule type" value="Genomic_DNA"/>
</dbReference>